<organism evidence="4 5">
    <name type="scientific">Nocardiopsis terrae</name>
    <dbReference type="NCBI Taxonomy" id="372655"/>
    <lineage>
        <taxon>Bacteria</taxon>
        <taxon>Bacillati</taxon>
        <taxon>Actinomycetota</taxon>
        <taxon>Actinomycetes</taxon>
        <taxon>Streptosporangiales</taxon>
        <taxon>Nocardiopsidaceae</taxon>
        <taxon>Nocardiopsis</taxon>
    </lineage>
</organism>
<name>A0ABR9HGY2_9ACTN</name>
<proteinExistence type="predicted"/>
<evidence type="ECO:0000313" key="4">
    <source>
        <dbReference type="EMBL" id="MBE1458289.1"/>
    </source>
</evidence>
<sequence>MSGSSAGQCSAYAAEQVDVILARAIGRKENTPDVETAMDRVVAPMMYRILFRPSGLEAAYARRLVTELLDAGEVAGQ</sequence>
<evidence type="ECO:0000313" key="5">
    <source>
        <dbReference type="Proteomes" id="UP000598217"/>
    </source>
</evidence>
<evidence type="ECO:0000256" key="2">
    <source>
        <dbReference type="ARBA" id="ARBA00023163"/>
    </source>
</evidence>
<dbReference type="SUPFAM" id="SSF48498">
    <property type="entry name" value="Tetracyclin repressor-like, C-terminal domain"/>
    <property type="match status" value="1"/>
</dbReference>
<keyword evidence="2" id="KW-0804">Transcription</keyword>
<dbReference type="Pfam" id="PF16859">
    <property type="entry name" value="TetR_C_11"/>
    <property type="match status" value="1"/>
</dbReference>
<dbReference type="InterPro" id="IPR011075">
    <property type="entry name" value="TetR_C"/>
</dbReference>
<dbReference type="Gene3D" id="1.10.357.10">
    <property type="entry name" value="Tetracycline Repressor, domain 2"/>
    <property type="match status" value="1"/>
</dbReference>
<keyword evidence="1" id="KW-0805">Transcription regulation</keyword>
<keyword evidence="5" id="KW-1185">Reference proteome</keyword>
<evidence type="ECO:0000256" key="1">
    <source>
        <dbReference type="ARBA" id="ARBA00023015"/>
    </source>
</evidence>
<feature type="domain" description="Tetracyclin repressor-like C-terminal" evidence="3">
    <location>
        <begin position="11"/>
        <end position="67"/>
    </location>
</feature>
<evidence type="ECO:0000259" key="3">
    <source>
        <dbReference type="Pfam" id="PF16859"/>
    </source>
</evidence>
<gene>
    <name evidence="4" type="ORF">H4W79_002503</name>
</gene>
<dbReference type="EMBL" id="JADBDY010000001">
    <property type="protein sequence ID" value="MBE1458289.1"/>
    <property type="molecule type" value="Genomic_DNA"/>
</dbReference>
<protein>
    <recommendedName>
        <fullName evidence="3">Tetracyclin repressor-like C-terminal domain-containing protein</fullName>
    </recommendedName>
</protein>
<reference evidence="4 5" key="1">
    <citation type="submission" date="2020-10" db="EMBL/GenBank/DDBJ databases">
        <title>Sequencing the genomes of 1000 actinobacteria strains.</title>
        <authorList>
            <person name="Klenk H.-P."/>
        </authorList>
    </citation>
    <scope>NUCLEOTIDE SEQUENCE [LARGE SCALE GENOMIC DNA]</scope>
    <source>
        <strain evidence="4 5">DSM 45157</strain>
    </source>
</reference>
<comment type="caution">
    <text evidence="4">The sequence shown here is derived from an EMBL/GenBank/DDBJ whole genome shotgun (WGS) entry which is preliminary data.</text>
</comment>
<dbReference type="InterPro" id="IPR036271">
    <property type="entry name" value="Tet_transcr_reg_TetR-rel_C_sf"/>
</dbReference>
<dbReference type="Proteomes" id="UP000598217">
    <property type="component" value="Unassembled WGS sequence"/>
</dbReference>
<dbReference type="RefSeq" id="WP_229826151.1">
    <property type="nucleotide sequence ID" value="NZ_BMXJ01000003.1"/>
</dbReference>
<accession>A0ABR9HGY2</accession>